<protein>
    <recommendedName>
        <fullName evidence="4">3'(2'),5-bisphosphonucleoside 3'(2')-phosphohydrolase</fullName>
    </recommendedName>
    <alternativeName>
        <fullName evidence="5">DPNPase</fullName>
    </alternativeName>
</protein>
<gene>
    <name evidence="7" type="ORF">NS319_04120</name>
</gene>
<dbReference type="SUPFAM" id="SSF56655">
    <property type="entry name" value="Carbohydrate phosphatase"/>
    <property type="match status" value="1"/>
</dbReference>
<dbReference type="Pfam" id="PF00459">
    <property type="entry name" value="Inositol_P"/>
    <property type="match status" value="1"/>
</dbReference>
<dbReference type="AlphaFoldDB" id="A0A147I3M1"/>
<dbReference type="PATRIC" id="fig|33051.3.peg.1721"/>
<dbReference type="Proteomes" id="UP000072867">
    <property type="component" value="Unassembled WGS sequence"/>
</dbReference>
<dbReference type="GO" id="GO:0050427">
    <property type="term" value="P:3'-phosphoadenosine 5'-phosphosulfate metabolic process"/>
    <property type="evidence" value="ECO:0007669"/>
    <property type="project" value="TreeGrafter"/>
</dbReference>
<comment type="cofactor">
    <cofactor evidence="6">
        <name>Mg(2+)</name>
        <dbReference type="ChEBI" id="CHEBI:18420"/>
    </cofactor>
</comment>
<dbReference type="Gene3D" id="3.40.190.80">
    <property type="match status" value="1"/>
</dbReference>
<dbReference type="GO" id="GO:0008441">
    <property type="term" value="F:3'(2'),5'-bisphosphate nucleotidase activity"/>
    <property type="evidence" value="ECO:0007669"/>
    <property type="project" value="UniProtKB-EC"/>
</dbReference>
<reference evidence="7 8" key="1">
    <citation type="journal article" date="2016" name="Front. Microbiol.">
        <title>Genomic Resource of Rice Seed Associated Bacteria.</title>
        <authorList>
            <person name="Midha S."/>
            <person name="Bansal K."/>
            <person name="Sharma S."/>
            <person name="Kumar N."/>
            <person name="Patil P.P."/>
            <person name="Chaudhry V."/>
            <person name="Patil P.B."/>
        </authorList>
    </citation>
    <scope>NUCLEOTIDE SEQUENCE [LARGE SCALE GENOMIC DNA]</scope>
    <source>
        <strain evidence="7 8">NS319</strain>
    </source>
</reference>
<sequence>MELRSVTDAELARLVAVKAGELLKSLRASSGLDGAALGALGDKEANTLILDRLRAARPDDFILSEESVDDRARCGASRVWIVDPLDGTREYASGSSEWAVHIGLAIDGRPALGAVSVPDRDQVFATDDLPPKHPPCPAGLRVVVSRSRAPDIAACVGNRLGAIMIPMGSAGAKAMAVVEGRADVYLHDGGQYEWDNCAPAAVALAAGLHASRIDGSPLVYNCENPLLPDLLICRREVADTVLEAIARG</sequence>
<name>A0A147I3M1_9SPHN</name>
<dbReference type="GO" id="GO:0000103">
    <property type="term" value="P:sulfate assimilation"/>
    <property type="evidence" value="ECO:0007669"/>
    <property type="project" value="TreeGrafter"/>
</dbReference>
<dbReference type="STRING" id="33051.SB4_18195"/>
<evidence type="ECO:0000256" key="2">
    <source>
        <dbReference type="ARBA" id="ARBA00022723"/>
    </source>
</evidence>
<dbReference type="CDD" id="cd01638">
    <property type="entry name" value="CysQ"/>
    <property type="match status" value="1"/>
</dbReference>
<evidence type="ECO:0000256" key="4">
    <source>
        <dbReference type="ARBA" id="ARBA00041694"/>
    </source>
</evidence>
<keyword evidence="3 6" id="KW-0460">Magnesium</keyword>
<accession>A0A147I3M1</accession>
<feature type="binding site" evidence="6">
    <location>
        <position position="65"/>
    </location>
    <ligand>
        <name>Mg(2+)</name>
        <dbReference type="ChEBI" id="CHEBI:18420"/>
        <label>1</label>
        <note>catalytic</note>
    </ligand>
</feature>
<dbReference type="PANTHER" id="PTHR43028">
    <property type="entry name" value="3'(2'),5'-BISPHOSPHATE NUCLEOTIDASE 1"/>
    <property type="match status" value="1"/>
</dbReference>
<feature type="binding site" evidence="6">
    <location>
        <position position="195"/>
    </location>
    <ligand>
        <name>Mg(2+)</name>
        <dbReference type="ChEBI" id="CHEBI:18420"/>
        <label>1</label>
        <note>catalytic</note>
    </ligand>
</feature>
<evidence type="ECO:0000256" key="5">
    <source>
        <dbReference type="ARBA" id="ARBA00042530"/>
    </source>
</evidence>
<evidence type="ECO:0000313" key="8">
    <source>
        <dbReference type="Proteomes" id="UP000072867"/>
    </source>
</evidence>
<comment type="caution">
    <text evidence="7">The sequence shown here is derived from an EMBL/GenBank/DDBJ whole genome shotgun (WGS) entry which is preliminary data.</text>
</comment>
<feature type="binding site" evidence="6">
    <location>
        <position position="86"/>
    </location>
    <ligand>
        <name>Mg(2+)</name>
        <dbReference type="ChEBI" id="CHEBI:18420"/>
        <label>1</label>
        <note>catalytic</note>
    </ligand>
</feature>
<evidence type="ECO:0000256" key="6">
    <source>
        <dbReference type="PIRSR" id="PIRSR600760-2"/>
    </source>
</evidence>
<dbReference type="PANTHER" id="PTHR43028:SF5">
    <property type="entry name" value="3'(2'),5'-BISPHOSPHATE NUCLEOTIDASE 1"/>
    <property type="match status" value="1"/>
</dbReference>
<feature type="binding site" evidence="6">
    <location>
        <position position="83"/>
    </location>
    <ligand>
        <name>Mg(2+)</name>
        <dbReference type="ChEBI" id="CHEBI:18420"/>
        <label>1</label>
        <note>catalytic</note>
    </ligand>
</feature>
<dbReference type="EMBL" id="LDTD01000024">
    <property type="protein sequence ID" value="KTT72767.1"/>
    <property type="molecule type" value="Genomic_DNA"/>
</dbReference>
<keyword evidence="2 6" id="KW-0479">Metal-binding</keyword>
<dbReference type="PRINTS" id="PR00377">
    <property type="entry name" value="IMPHPHTASES"/>
</dbReference>
<dbReference type="PROSITE" id="PS00629">
    <property type="entry name" value="IMP_1"/>
    <property type="match status" value="1"/>
</dbReference>
<evidence type="ECO:0000313" key="7">
    <source>
        <dbReference type="EMBL" id="KTT72767.1"/>
    </source>
</evidence>
<dbReference type="GO" id="GO:0046872">
    <property type="term" value="F:metal ion binding"/>
    <property type="evidence" value="ECO:0007669"/>
    <property type="project" value="UniProtKB-KW"/>
</dbReference>
<evidence type="ECO:0000256" key="1">
    <source>
        <dbReference type="ARBA" id="ARBA00001625"/>
    </source>
</evidence>
<evidence type="ECO:0000256" key="3">
    <source>
        <dbReference type="ARBA" id="ARBA00022842"/>
    </source>
</evidence>
<dbReference type="InterPro" id="IPR000760">
    <property type="entry name" value="Inositol_monophosphatase-like"/>
</dbReference>
<organism evidence="7 8">
    <name type="scientific">Sphingomonas sanguinis</name>
    <dbReference type="NCBI Taxonomy" id="33051"/>
    <lineage>
        <taxon>Bacteria</taxon>
        <taxon>Pseudomonadati</taxon>
        <taxon>Pseudomonadota</taxon>
        <taxon>Alphaproteobacteria</taxon>
        <taxon>Sphingomonadales</taxon>
        <taxon>Sphingomonadaceae</taxon>
        <taxon>Sphingomonas</taxon>
    </lineage>
</organism>
<comment type="catalytic activity">
    <reaction evidence="1">
        <text>adenosine 3',5'-bisphosphate + H2O = AMP + phosphate</text>
        <dbReference type="Rhea" id="RHEA:10040"/>
        <dbReference type="ChEBI" id="CHEBI:15377"/>
        <dbReference type="ChEBI" id="CHEBI:43474"/>
        <dbReference type="ChEBI" id="CHEBI:58343"/>
        <dbReference type="ChEBI" id="CHEBI:456215"/>
        <dbReference type="EC" id="3.1.3.7"/>
    </reaction>
</comment>
<dbReference type="InterPro" id="IPR020583">
    <property type="entry name" value="Inositol_monoP_metal-BS"/>
</dbReference>
<dbReference type="InterPro" id="IPR050725">
    <property type="entry name" value="CysQ/Inositol_MonoPase"/>
</dbReference>
<proteinExistence type="predicted"/>
<feature type="binding site" evidence="6">
    <location>
        <position position="85"/>
    </location>
    <ligand>
        <name>Mg(2+)</name>
        <dbReference type="ChEBI" id="CHEBI:18420"/>
        <label>1</label>
        <note>catalytic</note>
    </ligand>
</feature>
<dbReference type="Gene3D" id="3.30.540.10">
    <property type="entry name" value="Fructose-1,6-Bisphosphatase, subunit A, domain 1"/>
    <property type="match status" value="1"/>
</dbReference>